<comment type="caution">
    <text evidence="1">The sequence shown here is derived from an EMBL/GenBank/DDBJ whole genome shotgun (WGS) entry which is preliminary data.</text>
</comment>
<gene>
    <name evidence="1" type="ORF">O181_061224</name>
</gene>
<dbReference type="AlphaFoldDB" id="A0A9Q3EHX4"/>
<keyword evidence="2" id="KW-1185">Reference proteome</keyword>
<dbReference type="EMBL" id="AVOT02028879">
    <property type="protein sequence ID" value="MBW0521509.1"/>
    <property type="molecule type" value="Genomic_DNA"/>
</dbReference>
<reference evidence="1" key="1">
    <citation type="submission" date="2021-03" db="EMBL/GenBank/DDBJ databases">
        <title>Draft genome sequence of rust myrtle Austropuccinia psidii MF-1, a brazilian biotype.</title>
        <authorList>
            <person name="Quecine M.C."/>
            <person name="Pachon D.M.R."/>
            <person name="Bonatelli M.L."/>
            <person name="Correr F.H."/>
            <person name="Franceschini L.M."/>
            <person name="Leite T.F."/>
            <person name="Margarido G.R.A."/>
            <person name="Almeida C.A."/>
            <person name="Ferrarezi J.A."/>
            <person name="Labate C.A."/>
        </authorList>
    </citation>
    <scope>NUCLEOTIDE SEQUENCE</scope>
    <source>
        <strain evidence="1">MF-1</strain>
    </source>
</reference>
<proteinExistence type="predicted"/>
<evidence type="ECO:0000313" key="2">
    <source>
        <dbReference type="Proteomes" id="UP000765509"/>
    </source>
</evidence>
<name>A0A9Q3EHX4_9BASI</name>
<sequence length="161" mass="18964">MNRNLIHFLLYHLSKNSQTVFSSLLSLAYSLFYFQNKKPNQFYHQICQILSARPLRSSVLSGLFQSIMSDDYHEDDIDHQMPSNHHKIQTTSATLNRISSLYHLLTHPPSHLLENAEKERDIYKDQFELLPNHHHHPNPNPIPIPTHHKINHINHENQQLN</sequence>
<protein>
    <submittedName>
        <fullName evidence="1">Uncharacterized protein</fullName>
    </submittedName>
</protein>
<organism evidence="1 2">
    <name type="scientific">Austropuccinia psidii MF-1</name>
    <dbReference type="NCBI Taxonomy" id="1389203"/>
    <lineage>
        <taxon>Eukaryota</taxon>
        <taxon>Fungi</taxon>
        <taxon>Dikarya</taxon>
        <taxon>Basidiomycota</taxon>
        <taxon>Pucciniomycotina</taxon>
        <taxon>Pucciniomycetes</taxon>
        <taxon>Pucciniales</taxon>
        <taxon>Sphaerophragmiaceae</taxon>
        <taxon>Austropuccinia</taxon>
    </lineage>
</organism>
<accession>A0A9Q3EHX4</accession>
<dbReference type="Proteomes" id="UP000765509">
    <property type="component" value="Unassembled WGS sequence"/>
</dbReference>
<evidence type="ECO:0000313" key="1">
    <source>
        <dbReference type="EMBL" id="MBW0521509.1"/>
    </source>
</evidence>